<dbReference type="EMBL" id="JANIIK010000038">
    <property type="protein sequence ID" value="KAJ3610182.1"/>
    <property type="molecule type" value="Genomic_DNA"/>
</dbReference>
<dbReference type="PANTHER" id="PTHR43963:SF4">
    <property type="entry name" value="CARBONYL REDUCTASE (NADPH)"/>
    <property type="match status" value="1"/>
</dbReference>
<evidence type="ECO:0000256" key="3">
    <source>
        <dbReference type="ARBA" id="ARBA00023002"/>
    </source>
</evidence>
<evidence type="ECO:0000256" key="1">
    <source>
        <dbReference type="ARBA" id="ARBA00006484"/>
    </source>
</evidence>
<dbReference type="PRINTS" id="PR00080">
    <property type="entry name" value="SDRFAMILY"/>
</dbReference>
<sequence length="275" mass="29901">MSTKVAVVTGSNKGIGLAIVKELCQKFQGDVYVTSRDTGRGKATVETLVSEGLKPMFHQLDINDLDSIKTAAKYFQEKYGGVDILVNNAGIAFKGADTTAFAIQAEVTLKTNYFATRDMLTHFLALVKPGGRVVNVSSFVSARALNQCSPALQERFRSEDLSEEELSELMERFVAQTQKDEHSQGGWPNTAYGVSKIGVTALSLILARQLSKERPGDKILLNACCPGWVRTDMAGDKAPKSPEEGAETPVYLALLPPDATQPHGKFVSDKEVQSW</sequence>
<dbReference type="PROSITE" id="PS00061">
    <property type="entry name" value="ADH_SHORT"/>
    <property type="match status" value="1"/>
</dbReference>
<evidence type="ECO:0000313" key="7">
    <source>
        <dbReference type="Proteomes" id="UP001148018"/>
    </source>
</evidence>
<dbReference type="Gene3D" id="3.40.50.720">
    <property type="entry name" value="NAD(P)-binding Rossmann-like Domain"/>
    <property type="match status" value="1"/>
</dbReference>
<comment type="similarity">
    <text evidence="1 5">Belongs to the short-chain dehydrogenases/reductases (SDR) family.</text>
</comment>
<dbReference type="PANTHER" id="PTHR43963">
    <property type="entry name" value="CARBONYL REDUCTASE 1-RELATED"/>
    <property type="match status" value="1"/>
</dbReference>
<dbReference type="InterPro" id="IPR002347">
    <property type="entry name" value="SDR_fam"/>
</dbReference>
<dbReference type="SUPFAM" id="SSF51735">
    <property type="entry name" value="NAD(P)-binding Rossmann-fold domains"/>
    <property type="match status" value="1"/>
</dbReference>
<dbReference type="InterPro" id="IPR020904">
    <property type="entry name" value="Sc_DH/Rdtase_CS"/>
</dbReference>
<evidence type="ECO:0000256" key="5">
    <source>
        <dbReference type="RuleBase" id="RU000363"/>
    </source>
</evidence>
<name>A0A9Q0IR50_9TELE</name>
<protein>
    <recommendedName>
        <fullName evidence="4">carbonyl reductase (NADPH)</fullName>
        <ecNumber evidence="4">1.1.1.184</ecNumber>
    </recommendedName>
</protein>
<accession>A0A9Q0IR50</accession>
<dbReference type="PRINTS" id="PR00081">
    <property type="entry name" value="GDHRDH"/>
</dbReference>
<dbReference type="EC" id="1.1.1.184" evidence="4"/>
<proteinExistence type="inferred from homology"/>
<keyword evidence="2" id="KW-0521">NADP</keyword>
<keyword evidence="3" id="KW-0560">Oxidoreductase</keyword>
<reference evidence="6" key="1">
    <citation type="submission" date="2022-07" db="EMBL/GenBank/DDBJ databases">
        <title>Chromosome-level genome of Muraenolepis orangiensis.</title>
        <authorList>
            <person name="Kim J."/>
        </authorList>
    </citation>
    <scope>NUCLEOTIDE SEQUENCE</scope>
    <source>
        <strain evidence="6">KU_S4_2022</strain>
        <tissue evidence="6">Muscle</tissue>
    </source>
</reference>
<dbReference type="OrthoDB" id="7289984at2759"/>
<dbReference type="InterPro" id="IPR036291">
    <property type="entry name" value="NAD(P)-bd_dom_sf"/>
</dbReference>
<dbReference type="CDD" id="cd05324">
    <property type="entry name" value="carb_red_PTCR-like_SDR_c"/>
    <property type="match status" value="1"/>
</dbReference>
<dbReference type="Proteomes" id="UP001148018">
    <property type="component" value="Unassembled WGS sequence"/>
</dbReference>
<keyword evidence="7" id="KW-1185">Reference proteome</keyword>
<dbReference type="GO" id="GO:0004090">
    <property type="term" value="F:carbonyl reductase (NADPH) activity"/>
    <property type="evidence" value="ECO:0007669"/>
    <property type="project" value="UniProtKB-EC"/>
</dbReference>
<dbReference type="InterPro" id="IPR045313">
    <property type="entry name" value="CBR1-like"/>
</dbReference>
<dbReference type="AlphaFoldDB" id="A0A9Q0IR50"/>
<evidence type="ECO:0000256" key="4">
    <source>
        <dbReference type="ARBA" id="ARBA00026118"/>
    </source>
</evidence>
<gene>
    <name evidence="6" type="ORF">NHX12_022276</name>
</gene>
<comment type="caution">
    <text evidence="6">The sequence shown here is derived from an EMBL/GenBank/DDBJ whole genome shotgun (WGS) entry which is preliminary data.</text>
</comment>
<evidence type="ECO:0000313" key="6">
    <source>
        <dbReference type="EMBL" id="KAJ3610182.1"/>
    </source>
</evidence>
<dbReference type="Pfam" id="PF00106">
    <property type="entry name" value="adh_short"/>
    <property type="match status" value="1"/>
</dbReference>
<evidence type="ECO:0000256" key="2">
    <source>
        <dbReference type="ARBA" id="ARBA00022857"/>
    </source>
</evidence>
<organism evidence="6 7">
    <name type="scientific">Muraenolepis orangiensis</name>
    <name type="common">Patagonian moray cod</name>
    <dbReference type="NCBI Taxonomy" id="630683"/>
    <lineage>
        <taxon>Eukaryota</taxon>
        <taxon>Metazoa</taxon>
        <taxon>Chordata</taxon>
        <taxon>Craniata</taxon>
        <taxon>Vertebrata</taxon>
        <taxon>Euteleostomi</taxon>
        <taxon>Actinopterygii</taxon>
        <taxon>Neopterygii</taxon>
        <taxon>Teleostei</taxon>
        <taxon>Neoteleostei</taxon>
        <taxon>Acanthomorphata</taxon>
        <taxon>Zeiogadaria</taxon>
        <taxon>Gadariae</taxon>
        <taxon>Gadiformes</taxon>
        <taxon>Muraenolepidoidei</taxon>
        <taxon>Muraenolepididae</taxon>
        <taxon>Muraenolepis</taxon>
    </lineage>
</organism>